<feature type="region of interest" description="Disordered" evidence="9">
    <location>
        <begin position="406"/>
        <end position="700"/>
    </location>
</feature>
<dbReference type="SMR" id="A0A194VWA5"/>
<feature type="compositionally biased region" description="Polar residues" evidence="9">
    <location>
        <begin position="80"/>
        <end position="92"/>
    </location>
</feature>
<dbReference type="InterPro" id="IPR038664">
    <property type="entry name" value="Gar1/Naf1_Cbf5-bd_sf"/>
</dbReference>
<feature type="compositionally biased region" description="Low complexity" evidence="9">
    <location>
        <begin position="667"/>
        <end position="700"/>
    </location>
</feature>
<feature type="compositionally biased region" description="Low complexity" evidence="9">
    <location>
        <begin position="626"/>
        <end position="643"/>
    </location>
</feature>
<keyword evidence="4" id="KW-0690">Ribosome biogenesis</keyword>
<evidence type="ECO:0000256" key="4">
    <source>
        <dbReference type="ARBA" id="ARBA00022517"/>
    </source>
</evidence>
<feature type="region of interest" description="Disordered" evidence="9">
    <location>
        <begin position="1"/>
        <end position="297"/>
    </location>
</feature>
<keyword evidence="6" id="KW-0597">Phosphoprotein</keyword>
<accession>A0A194VWA5</accession>
<feature type="compositionally biased region" description="Basic and acidic residues" evidence="9">
    <location>
        <begin position="52"/>
        <end position="62"/>
    </location>
</feature>
<evidence type="ECO:0000256" key="5">
    <source>
        <dbReference type="ARBA" id="ARBA00022552"/>
    </source>
</evidence>
<dbReference type="Gene3D" id="2.40.10.230">
    <property type="entry name" value="Probable tRNA pseudouridine synthase domain"/>
    <property type="match status" value="1"/>
</dbReference>
<evidence type="ECO:0000256" key="7">
    <source>
        <dbReference type="ARBA" id="ARBA00022884"/>
    </source>
</evidence>
<feature type="compositionally biased region" description="Low complexity" evidence="9">
    <location>
        <begin position="119"/>
        <end position="137"/>
    </location>
</feature>
<dbReference type="GO" id="GO:0003723">
    <property type="term" value="F:RNA binding"/>
    <property type="evidence" value="ECO:0007669"/>
    <property type="project" value="UniProtKB-KW"/>
</dbReference>
<evidence type="ECO:0000313" key="10">
    <source>
        <dbReference type="EMBL" id="KUI68277.1"/>
    </source>
</evidence>
<dbReference type="GO" id="GO:0005634">
    <property type="term" value="C:nucleus"/>
    <property type="evidence" value="ECO:0007669"/>
    <property type="project" value="UniProtKB-SubCell"/>
</dbReference>
<keyword evidence="5" id="KW-0698">rRNA processing</keyword>
<evidence type="ECO:0000256" key="6">
    <source>
        <dbReference type="ARBA" id="ARBA00022553"/>
    </source>
</evidence>
<feature type="compositionally biased region" description="Acidic residues" evidence="9">
    <location>
        <begin position="417"/>
        <end position="429"/>
    </location>
</feature>
<dbReference type="SUPFAM" id="SSF50447">
    <property type="entry name" value="Translation proteins"/>
    <property type="match status" value="1"/>
</dbReference>
<gene>
    <name evidence="10" type="ORF">VM1G_04081</name>
</gene>
<dbReference type="AlphaFoldDB" id="A0A194VWA5"/>
<dbReference type="Pfam" id="PF04410">
    <property type="entry name" value="Gar1"/>
    <property type="match status" value="1"/>
</dbReference>
<keyword evidence="10" id="KW-0687">Ribonucleoprotein</keyword>
<feature type="compositionally biased region" description="Basic and acidic residues" evidence="9">
    <location>
        <begin position="406"/>
        <end position="416"/>
    </location>
</feature>
<evidence type="ECO:0000256" key="8">
    <source>
        <dbReference type="ARBA" id="ARBA00023242"/>
    </source>
</evidence>
<feature type="compositionally biased region" description="Gly residues" evidence="9">
    <location>
        <begin position="526"/>
        <end position="539"/>
    </location>
</feature>
<dbReference type="Proteomes" id="UP000078559">
    <property type="component" value="Chromosome 4"/>
</dbReference>
<dbReference type="PANTHER" id="PTHR31633:SF1">
    <property type="entry name" value="H_ACA RIBONUCLEOPROTEIN COMPLEX NON-CORE SUBUNIT NAF1"/>
    <property type="match status" value="1"/>
</dbReference>
<keyword evidence="11" id="KW-1185">Reference proteome</keyword>
<feature type="compositionally biased region" description="Pro residues" evidence="9">
    <location>
        <begin position="550"/>
        <end position="575"/>
    </location>
</feature>
<feature type="compositionally biased region" description="Polar residues" evidence="9">
    <location>
        <begin position="13"/>
        <end position="25"/>
    </location>
</feature>
<dbReference type="EMBL" id="CM003101">
    <property type="protein sequence ID" value="KUI68277.1"/>
    <property type="molecule type" value="Genomic_DNA"/>
</dbReference>
<feature type="compositionally biased region" description="Basic and acidic residues" evidence="9">
    <location>
        <begin position="285"/>
        <end position="295"/>
    </location>
</feature>
<protein>
    <recommendedName>
        <fullName evidence="3">H/ACA ribonucleoprotein complex non-core subunit NAF1</fullName>
    </recommendedName>
</protein>
<dbReference type="InterPro" id="IPR009000">
    <property type="entry name" value="Transl_B-barrel_sf"/>
</dbReference>
<keyword evidence="7" id="KW-0694">RNA-binding</keyword>
<dbReference type="OrthoDB" id="21550at2759"/>
<dbReference type="GO" id="GO:0000493">
    <property type="term" value="P:box H/ACA snoRNP assembly"/>
    <property type="evidence" value="ECO:0007669"/>
    <property type="project" value="InterPro"/>
</dbReference>
<comment type="similarity">
    <text evidence="2">Belongs to the NAF1 family.</text>
</comment>
<evidence type="ECO:0000256" key="1">
    <source>
        <dbReference type="ARBA" id="ARBA00004123"/>
    </source>
</evidence>
<feature type="compositionally biased region" description="Basic residues" evidence="9">
    <location>
        <begin position="434"/>
        <end position="448"/>
    </location>
</feature>
<evidence type="ECO:0000256" key="2">
    <source>
        <dbReference type="ARBA" id="ARBA00009801"/>
    </source>
</evidence>
<name>A0A194VWA5_CYTMA</name>
<feature type="compositionally biased region" description="Low complexity" evidence="9">
    <location>
        <begin position="221"/>
        <end position="231"/>
    </location>
</feature>
<feature type="compositionally biased region" description="Pro residues" evidence="9">
    <location>
        <begin position="616"/>
        <end position="625"/>
    </location>
</feature>
<organism evidence="10 11">
    <name type="scientific">Cytospora mali</name>
    <name type="common">Apple Valsa canker fungus</name>
    <name type="synonym">Valsa mali</name>
    <dbReference type="NCBI Taxonomy" id="578113"/>
    <lineage>
        <taxon>Eukaryota</taxon>
        <taxon>Fungi</taxon>
        <taxon>Dikarya</taxon>
        <taxon>Ascomycota</taxon>
        <taxon>Pezizomycotina</taxon>
        <taxon>Sordariomycetes</taxon>
        <taxon>Sordariomycetidae</taxon>
        <taxon>Diaporthales</taxon>
        <taxon>Cytosporaceae</taxon>
        <taxon>Cytospora</taxon>
    </lineage>
</organism>
<dbReference type="GO" id="GO:0001522">
    <property type="term" value="P:pseudouridine synthesis"/>
    <property type="evidence" value="ECO:0007669"/>
    <property type="project" value="InterPro"/>
</dbReference>
<proteinExistence type="inferred from homology"/>
<keyword evidence="8" id="KW-0539">Nucleus</keyword>
<feature type="compositionally biased region" description="Acidic residues" evidence="9">
    <location>
        <begin position="232"/>
        <end position="245"/>
    </location>
</feature>
<sequence>MDSNFSIPGLGQLPSNETAPTSNEAPENPTATDSTDASRDTEMTGTNPSQREASEQAAKESGDSEAQPPTIEDGAGPQAPVTTTAEHSNSVDKQVGGEDLRMEDQVTLEQNAAKDDGAAKGAQDTQDTQVIQDVQMDSSVEAKQEHQATAEAKSPPASPRITGALEAALDSLLGPTPQESPAQNGEVAEQEAQDGPVQEGPADQTAPAAGEGDAHPEWEVDSSPYESSSSDSSDDSSDDDDDSDVDESKLLGIEETARLLMEADGGSDDEMDGARAAKQAASVRTKNELPDEPEPKPAITISAEDIVAPLGIVQHVVEGTQVVIEALRDGAAVNILDRGTVLCKEDRSVLGVIHDTIATVHRPMYILKFRSDEEAREAALEKGSQVWYPKSQAKFVFPSQLRMEKGSDASNLHDEEVGPDEVEYSDDEQEQAHKREKKNRKRGAKGKFNRGDDNNSRAPSAVGDSNLNYGEEEDGSYNKLPRPANFGMGLPAPPPPGVSAFPATSGGRGGHHSGRRGDSRGRGGRGRGYNGRGRGGGQGYTNNNSHNTHPLPPPPAQPQNSHQPPPPFATGPPAPGQWSFPMPHMPQFGGVPPAHSTPQAPSYPMPNWGAASTQPNPFPFPPMPPANWSNPQQHQHQHQQQQQRPPPQQQTSWTPPTGGYGLPQQYPPSNGANPPAPAPNYQYPNYYGGQTQGNQQQRWG</sequence>
<evidence type="ECO:0000256" key="9">
    <source>
        <dbReference type="SAM" id="MobiDB-lite"/>
    </source>
</evidence>
<evidence type="ECO:0000313" key="11">
    <source>
        <dbReference type="Proteomes" id="UP000078559"/>
    </source>
</evidence>
<dbReference type="InterPro" id="IPR040309">
    <property type="entry name" value="Naf1"/>
</dbReference>
<dbReference type="GO" id="GO:0005732">
    <property type="term" value="C:sno(s)RNA-containing ribonucleoprotein complex"/>
    <property type="evidence" value="ECO:0007669"/>
    <property type="project" value="InterPro"/>
</dbReference>
<comment type="subcellular location">
    <subcellularLocation>
        <location evidence="1">Nucleus</location>
    </subcellularLocation>
</comment>
<evidence type="ECO:0000256" key="3">
    <source>
        <dbReference type="ARBA" id="ARBA00021438"/>
    </source>
</evidence>
<reference evidence="10" key="1">
    <citation type="submission" date="2014-12" db="EMBL/GenBank/DDBJ databases">
        <title>Genome Sequence of Valsa Canker Pathogens Uncovers a Specific Adaption of Colonization on Woody Bark.</title>
        <authorList>
            <person name="Yin Z."/>
            <person name="Liu H."/>
            <person name="Gao X."/>
            <person name="Li Z."/>
            <person name="Song N."/>
            <person name="Ke X."/>
            <person name="Dai Q."/>
            <person name="Wu Y."/>
            <person name="Sun Y."/>
            <person name="Xu J.-R."/>
            <person name="Kang Z.K."/>
            <person name="Wang L."/>
            <person name="Huang L."/>
        </authorList>
    </citation>
    <scope>NUCLEOTIDE SEQUENCE [LARGE SCALE GENOMIC DNA]</scope>
    <source>
        <strain evidence="10">03-8</strain>
    </source>
</reference>
<feature type="compositionally biased region" description="Basic and acidic residues" evidence="9">
    <location>
        <begin position="95"/>
        <end position="104"/>
    </location>
</feature>
<dbReference type="GO" id="GO:0006364">
    <property type="term" value="P:rRNA processing"/>
    <property type="evidence" value="ECO:0007669"/>
    <property type="project" value="UniProtKB-KW"/>
</dbReference>
<dbReference type="PANTHER" id="PTHR31633">
    <property type="entry name" value="H/ACA RIBONUCLEOPROTEIN COMPLEX NON-CORE SUBUNIT NAF1"/>
    <property type="match status" value="1"/>
</dbReference>
<dbReference type="InterPro" id="IPR007504">
    <property type="entry name" value="H/ACA_rnp_Gar1/Naf1"/>
</dbReference>